<feature type="compositionally biased region" description="Polar residues" evidence="1">
    <location>
        <begin position="142"/>
        <end position="158"/>
    </location>
</feature>
<accession>A0A8D8Z4M2</accession>
<protein>
    <submittedName>
        <fullName evidence="2">Uncharacterized protein</fullName>
    </submittedName>
</protein>
<feature type="region of interest" description="Disordered" evidence="1">
    <location>
        <begin position="121"/>
        <end position="172"/>
    </location>
</feature>
<dbReference type="AlphaFoldDB" id="A0A8D8Z4M2"/>
<feature type="compositionally biased region" description="Basic and acidic residues" evidence="1">
    <location>
        <begin position="122"/>
        <end position="140"/>
    </location>
</feature>
<reference evidence="2" key="1">
    <citation type="submission" date="2021-05" db="EMBL/GenBank/DDBJ databases">
        <authorList>
            <person name="Alioto T."/>
            <person name="Alioto T."/>
            <person name="Gomez Garrido J."/>
        </authorList>
    </citation>
    <scope>NUCLEOTIDE SEQUENCE</scope>
</reference>
<proteinExistence type="predicted"/>
<dbReference type="EMBL" id="HBUF01420234">
    <property type="protein sequence ID" value="CAG6740672.1"/>
    <property type="molecule type" value="Transcribed_RNA"/>
</dbReference>
<sequence>MQPVVLLPMEDSFRNISGVFGLPSGKVVVHGFVLAHVDDSLSVCHEFDHPRFFRLVEQVVFDLHVDFLGYLDSVVPLLGVHQLLNGHVRIKFSRRWCGRAPGLRPRGVVDKPEPGNLLHNGTMDKSRRLHQIEKRGEKPRTVSGNNRQNPHGNGNSRTDGFLRSTMFRSQSS</sequence>
<name>A0A8D8Z4M2_9HEMI</name>
<organism evidence="2">
    <name type="scientific">Cacopsylla melanoneura</name>
    <dbReference type="NCBI Taxonomy" id="428564"/>
    <lineage>
        <taxon>Eukaryota</taxon>
        <taxon>Metazoa</taxon>
        <taxon>Ecdysozoa</taxon>
        <taxon>Arthropoda</taxon>
        <taxon>Hexapoda</taxon>
        <taxon>Insecta</taxon>
        <taxon>Pterygota</taxon>
        <taxon>Neoptera</taxon>
        <taxon>Paraneoptera</taxon>
        <taxon>Hemiptera</taxon>
        <taxon>Sternorrhyncha</taxon>
        <taxon>Psylloidea</taxon>
        <taxon>Psyllidae</taxon>
        <taxon>Psyllinae</taxon>
        <taxon>Cacopsylla</taxon>
    </lineage>
</organism>
<evidence type="ECO:0000256" key="1">
    <source>
        <dbReference type="SAM" id="MobiDB-lite"/>
    </source>
</evidence>
<evidence type="ECO:0000313" key="2">
    <source>
        <dbReference type="EMBL" id="CAG6740672.1"/>
    </source>
</evidence>
<dbReference type="EMBL" id="HBUF01420231">
    <property type="protein sequence ID" value="CAG6740666.1"/>
    <property type="molecule type" value="Transcribed_RNA"/>
</dbReference>